<feature type="compositionally biased region" description="Pro residues" evidence="1">
    <location>
        <begin position="82"/>
        <end position="98"/>
    </location>
</feature>
<comment type="caution">
    <text evidence="2">The sequence shown here is derived from an EMBL/GenBank/DDBJ whole genome shotgun (WGS) entry which is preliminary data.</text>
</comment>
<organism evidence="2 3">
    <name type="scientific">Arthrobacter stackebrandtii</name>
    <dbReference type="NCBI Taxonomy" id="272161"/>
    <lineage>
        <taxon>Bacteria</taxon>
        <taxon>Bacillati</taxon>
        <taxon>Actinomycetota</taxon>
        <taxon>Actinomycetes</taxon>
        <taxon>Micrococcales</taxon>
        <taxon>Micrococcaceae</taxon>
        <taxon>Arthrobacter</taxon>
    </lineage>
</organism>
<keyword evidence="3" id="KW-1185">Reference proteome</keyword>
<protein>
    <submittedName>
        <fullName evidence="2">Uncharacterized protein</fullName>
    </submittedName>
</protein>
<reference evidence="2 3" key="1">
    <citation type="submission" date="2021-03" db="EMBL/GenBank/DDBJ databases">
        <title>Sequencing the genomes of 1000 actinobacteria strains.</title>
        <authorList>
            <person name="Klenk H.-P."/>
        </authorList>
    </citation>
    <scope>NUCLEOTIDE SEQUENCE [LARGE SCALE GENOMIC DNA]</scope>
    <source>
        <strain evidence="2 3">DSM 16005</strain>
    </source>
</reference>
<accession>A0ABS4YYT2</accession>
<name>A0ABS4YYT2_9MICC</name>
<feature type="region of interest" description="Disordered" evidence="1">
    <location>
        <begin position="29"/>
        <end position="130"/>
    </location>
</feature>
<dbReference type="EMBL" id="JAGIOI010000001">
    <property type="protein sequence ID" value="MBP2413948.1"/>
    <property type="molecule type" value="Genomic_DNA"/>
</dbReference>
<feature type="compositionally biased region" description="Low complexity" evidence="1">
    <location>
        <begin position="58"/>
        <end position="81"/>
    </location>
</feature>
<evidence type="ECO:0000313" key="3">
    <source>
        <dbReference type="Proteomes" id="UP000711614"/>
    </source>
</evidence>
<evidence type="ECO:0000256" key="1">
    <source>
        <dbReference type="SAM" id="MobiDB-lite"/>
    </source>
</evidence>
<dbReference type="Proteomes" id="UP000711614">
    <property type="component" value="Unassembled WGS sequence"/>
</dbReference>
<evidence type="ECO:0000313" key="2">
    <source>
        <dbReference type="EMBL" id="MBP2413948.1"/>
    </source>
</evidence>
<sequence length="130" mass="12840">MHIPRFILAAFITLVVGGTIVATTLLVSSSEPRLGDTIVVTPHGTPPPSRTPTPAPEPSATATPSPGPSASPTTAPPTDTSPTPPPPSSAPPAPPAPPADGGAVVVPGCAPLAGDDDCDDADDWDDPDDD</sequence>
<gene>
    <name evidence="2" type="ORF">JOF48_002747</name>
</gene>
<dbReference type="RefSeq" id="WP_209681561.1">
    <property type="nucleotide sequence ID" value="NZ_JAGIOI010000001.1"/>
</dbReference>
<proteinExistence type="predicted"/>
<feature type="compositionally biased region" description="Pro residues" evidence="1">
    <location>
        <begin position="44"/>
        <end position="57"/>
    </location>
</feature>
<feature type="compositionally biased region" description="Acidic residues" evidence="1">
    <location>
        <begin position="114"/>
        <end position="130"/>
    </location>
</feature>